<dbReference type="EMBL" id="JAMQOQ010000004">
    <property type="protein sequence ID" value="MDS0295426.1"/>
    <property type="molecule type" value="Genomic_DNA"/>
</dbReference>
<protein>
    <submittedName>
        <fullName evidence="2">DUF5789 family protein</fullName>
    </submittedName>
</protein>
<dbReference type="RefSeq" id="WP_310929330.1">
    <property type="nucleotide sequence ID" value="NZ_JAMQOQ010000004.1"/>
</dbReference>
<dbReference type="InterPro" id="IPR043899">
    <property type="entry name" value="DUF5789"/>
</dbReference>
<gene>
    <name evidence="2" type="ORF">NDI79_14740</name>
</gene>
<reference evidence="2 3" key="1">
    <citation type="submission" date="2022-06" db="EMBL/GenBank/DDBJ databases">
        <title>Halogeometricum sp. a new haloarchaeum isolate from saline soil.</title>
        <authorList>
            <person name="Strakova D."/>
            <person name="Galisteo C."/>
            <person name="Sanchez-Porro C."/>
            <person name="Ventosa A."/>
        </authorList>
    </citation>
    <scope>NUCLEOTIDE SEQUENCE [LARGE SCALE GENOMIC DNA]</scope>
    <source>
        <strain evidence="3">S3BR25-2</strain>
    </source>
</reference>
<feature type="compositionally biased region" description="Basic and acidic residues" evidence="1">
    <location>
        <begin position="1"/>
        <end position="10"/>
    </location>
</feature>
<keyword evidence="3" id="KW-1185">Reference proteome</keyword>
<accession>A0ABU2G3Q6</accession>
<evidence type="ECO:0000256" key="1">
    <source>
        <dbReference type="SAM" id="MobiDB-lite"/>
    </source>
</evidence>
<dbReference type="Pfam" id="PF19102">
    <property type="entry name" value="DUF5789"/>
    <property type="match status" value="1"/>
</dbReference>
<comment type="caution">
    <text evidence="2">The sequence shown here is derived from an EMBL/GenBank/DDBJ whole genome shotgun (WGS) entry which is preliminary data.</text>
</comment>
<feature type="compositionally biased region" description="Acidic residues" evidence="1">
    <location>
        <begin position="93"/>
        <end position="103"/>
    </location>
</feature>
<feature type="compositionally biased region" description="Acidic residues" evidence="1">
    <location>
        <begin position="15"/>
        <end position="25"/>
    </location>
</feature>
<organism evidence="2 3">
    <name type="scientific">Halogeometricum luteum</name>
    <dbReference type="NCBI Taxonomy" id="2950537"/>
    <lineage>
        <taxon>Archaea</taxon>
        <taxon>Methanobacteriati</taxon>
        <taxon>Methanobacteriota</taxon>
        <taxon>Stenosarchaea group</taxon>
        <taxon>Halobacteria</taxon>
        <taxon>Halobacteriales</taxon>
        <taxon>Haloferacaceae</taxon>
        <taxon>Halogeometricum</taxon>
    </lineage>
</organism>
<feature type="region of interest" description="Disordered" evidence="1">
    <location>
        <begin position="77"/>
        <end position="103"/>
    </location>
</feature>
<proteinExistence type="predicted"/>
<sequence>MAPDESREQGVEFGSLDDDLADEEYPMSKADVLERYGDRELELEDGTQTLREVLEPLGETTFDSADDVRQSVVGMVSDEAIGRKKYSDRGGQGDEDDGSAESA</sequence>
<feature type="compositionally biased region" description="Basic and acidic residues" evidence="1">
    <location>
        <begin position="80"/>
        <end position="92"/>
    </location>
</feature>
<feature type="region of interest" description="Disordered" evidence="1">
    <location>
        <begin position="1"/>
        <end position="28"/>
    </location>
</feature>
<dbReference type="Proteomes" id="UP001254813">
    <property type="component" value="Unassembled WGS sequence"/>
</dbReference>
<name>A0ABU2G3Q6_9EURY</name>
<evidence type="ECO:0000313" key="2">
    <source>
        <dbReference type="EMBL" id="MDS0295426.1"/>
    </source>
</evidence>
<evidence type="ECO:0000313" key="3">
    <source>
        <dbReference type="Proteomes" id="UP001254813"/>
    </source>
</evidence>